<dbReference type="GeneID" id="19177535"/>
<evidence type="ECO:0000256" key="5">
    <source>
        <dbReference type="ARBA" id="ARBA00023004"/>
    </source>
</evidence>
<evidence type="ECO:0008006" key="11">
    <source>
        <dbReference type="Google" id="ProtNLM"/>
    </source>
</evidence>
<evidence type="ECO:0000256" key="6">
    <source>
        <dbReference type="ARBA" id="ARBA00023033"/>
    </source>
</evidence>
<evidence type="ECO:0000256" key="3">
    <source>
        <dbReference type="ARBA" id="ARBA00022723"/>
    </source>
</evidence>
<feature type="region of interest" description="Disordered" evidence="8">
    <location>
        <begin position="297"/>
        <end position="320"/>
    </location>
</feature>
<keyword evidence="3 7" id="KW-0479">Metal-binding</keyword>
<dbReference type="GO" id="GO:0020037">
    <property type="term" value="F:heme binding"/>
    <property type="evidence" value="ECO:0007669"/>
    <property type="project" value="InterPro"/>
</dbReference>
<dbReference type="PANTHER" id="PTHR24291">
    <property type="entry name" value="CYTOCHROME P450 FAMILY 4"/>
    <property type="match status" value="1"/>
</dbReference>
<comment type="similarity">
    <text evidence="1">Belongs to the cytochrome P450 family.</text>
</comment>
<dbReference type="Gene3D" id="1.10.630.10">
    <property type="entry name" value="Cytochrome P450"/>
    <property type="match status" value="1"/>
</dbReference>
<dbReference type="PANTHER" id="PTHR24291:SF50">
    <property type="entry name" value="BIFUNCTIONAL ALBAFLAVENONE MONOOXYGENASE_TERPENE SYNTHASE"/>
    <property type="match status" value="1"/>
</dbReference>
<proteinExistence type="inferred from homology"/>
<evidence type="ECO:0000256" key="8">
    <source>
        <dbReference type="SAM" id="MobiDB-lite"/>
    </source>
</evidence>
<keyword evidence="2 7" id="KW-0349">Heme</keyword>
<protein>
    <recommendedName>
        <fullName evidence="11">Cytochrome P450 oxidoreductase</fullName>
    </recommendedName>
</protein>
<dbReference type="HOGENOM" id="CLU_020492_1_0_1"/>
<comment type="cofactor">
    <cofactor evidence="7">
        <name>heme</name>
        <dbReference type="ChEBI" id="CHEBI:30413"/>
    </cofactor>
</comment>
<evidence type="ECO:0000256" key="4">
    <source>
        <dbReference type="ARBA" id="ARBA00023002"/>
    </source>
</evidence>
<sequence length="618" mass="69399">MWRVVSAVLALLTASVLYFVILVYKKRAELDGLVSFDRMRSFLILPPPYPREELLGVDTDTDPQPQPPMEGGKFWGHLKIAGDCKRLFPPNCHMQNWANYIRKKYDLGDVFYVDWWPLGPRWVFIADPVLASKFLTTGQSLPKSRLVVTFLAKLLGPSNMVSLEGQAWKSLRSIFNPGFSASHLITLVPYVVDSSLVLLDLLREKAKTNELVELDPLTIGFAIDIIGKVVMDSDFDSQKKPHPIVTTFRKQVLLMPNATSIGPFDDINLLRPLRLWWNRRKLDALLGAEIDKKVAARKTLQEKQHQQQQEANEKPAKDSRKRSIVDLALDAYEREVGAGTGVTNSSSFRNMAIDSIKTFIFAGHDTTSSTISYIMYLLHLHPQVHKKLVEELDAVYGATTSAEARALLIKTDPHSINKLEYLGAVIKEVLRLFPPASTIRELKSPSDVSMVKTTSIIDGSTGGTECPLVGYDIWPVAHMIHRNEVYFPEPLAFIPERFIPGPENPFPHCKLHTPEGKDAWRPFEKGARNCIGQELAMMEAKVVVALVVRDVDFTAEFDGKKIEPGDWVPLETRDEFKDGVAGEERLTVEGHRPYQVLCGAARPTGGMSGRLRMRQHLG</sequence>
<feature type="binding site" description="axial binding residue" evidence="7">
    <location>
        <position position="530"/>
    </location>
    <ligand>
        <name>heme</name>
        <dbReference type="ChEBI" id="CHEBI:30413"/>
    </ligand>
    <ligandPart>
        <name>Fe</name>
        <dbReference type="ChEBI" id="CHEBI:18248"/>
    </ligandPart>
</feature>
<evidence type="ECO:0000256" key="1">
    <source>
        <dbReference type="ARBA" id="ARBA00010617"/>
    </source>
</evidence>
<dbReference type="VEuPathDB" id="FungiDB:A1O7_02934"/>
<comment type="caution">
    <text evidence="9">The sequence shown here is derived from an EMBL/GenBank/DDBJ whole genome shotgun (WGS) entry which is preliminary data.</text>
</comment>
<evidence type="ECO:0000256" key="7">
    <source>
        <dbReference type="PIRSR" id="PIRSR602401-1"/>
    </source>
</evidence>
<dbReference type="Pfam" id="PF00067">
    <property type="entry name" value="p450"/>
    <property type="match status" value="1"/>
</dbReference>
<reference evidence="9 10" key="1">
    <citation type="submission" date="2013-03" db="EMBL/GenBank/DDBJ databases">
        <title>The Genome Sequence of Cladophialophora yegresii CBS 114405.</title>
        <authorList>
            <consortium name="The Broad Institute Genomics Platform"/>
            <person name="Cuomo C."/>
            <person name="de Hoog S."/>
            <person name="Gorbushina A."/>
            <person name="Walker B."/>
            <person name="Young S.K."/>
            <person name="Zeng Q."/>
            <person name="Gargeya S."/>
            <person name="Fitzgerald M."/>
            <person name="Haas B."/>
            <person name="Abouelleil A."/>
            <person name="Allen A.W."/>
            <person name="Alvarado L."/>
            <person name="Arachchi H.M."/>
            <person name="Berlin A.M."/>
            <person name="Chapman S.B."/>
            <person name="Gainer-Dewar J."/>
            <person name="Goldberg J."/>
            <person name="Griggs A."/>
            <person name="Gujja S."/>
            <person name="Hansen M."/>
            <person name="Howarth C."/>
            <person name="Imamovic A."/>
            <person name="Ireland A."/>
            <person name="Larimer J."/>
            <person name="McCowan C."/>
            <person name="Murphy C."/>
            <person name="Pearson M."/>
            <person name="Poon T.W."/>
            <person name="Priest M."/>
            <person name="Roberts A."/>
            <person name="Saif S."/>
            <person name="Shea T."/>
            <person name="Sisk P."/>
            <person name="Sykes S."/>
            <person name="Wortman J."/>
            <person name="Nusbaum C."/>
            <person name="Birren B."/>
        </authorList>
    </citation>
    <scope>NUCLEOTIDE SEQUENCE [LARGE SCALE GENOMIC DNA]</scope>
    <source>
        <strain evidence="9 10">CBS 114405</strain>
    </source>
</reference>
<dbReference type="PRINTS" id="PR00463">
    <property type="entry name" value="EP450I"/>
</dbReference>
<dbReference type="SUPFAM" id="SSF48264">
    <property type="entry name" value="Cytochrome P450"/>
    <property type="match status" value="1"/>
</dbReference>
<dbReference type="OrthoDB" id="10029320at2759"/>
<dbReference type="InterPro" id="IPR002401">
    <property type="entry name" value="Cyt_P450_E_grp-I"/>
</dbReference>
<dbReference type="InterPro" id="IPR001128">
    <property type="entry name" value="Cyt_P450"/>
</dbReference>
<accession>W9WD54</accession>
<dbReference type="PRINTS" id="PR00385">
    <property type="entry name" value="P450"/>
</dbReference>
<keyword evidence="10" id="KW-1185">Reference proteome</keyword>
<keyword evidence="4" id="KW-0560">Oxidoreductase</keyword>
<dbReference type="AlphaFoldDB" id="W9WD54"/>
<dbReference type="GO" id="GO:0005506">
    <property type="term" value="F:iron ion binding"/>
    <property type="evidence" value="ECO:0007669"/>
    <property type="project" value="InterPro"/>
</dbReference>
<keyword evidence="5 7" id="KW-0408">Iron</keyword>
<dbReference type="GO" id="GO:0004497">
    <property type="term" value="F:monooxygenase activity"/>
    <property type="evidence" value="ECO:0007669"/>
    <property type="project" value="UniProtKB-KW"/>
</dbReference>
<dbReference type="EMBL" id="AMGW01000002">
    <property type="protein sequence ID" value="EXJ62496.1"/>
    <property type="molecule type" value="Genomic_DNA"/>
</dbReference>
<dbReference type="GO" id="GO:0016705">
    <property type="term" value="F:oxidoreductase activity, acting on paired donors, with incorporation or reduction of molecular oxygen"/>
    <property type="evidence" value="ECO:0007669"/>
    <property type="project" value="InterPro"/>
</dbReference>
<dbReference type="InterPro" id="IPR050196">
    <property type="entry name" value="Cytochrome_P450_Monoox"/>
</dbReference>
<evidence type="ECO:0000256" key="2">
    <source>
        <dbReference type="ARBA" id="ARBA00022617"/>
    </source>
</evidence>
<gene>
    <name evidence="9" type="ORF">A1O7_02934</name>
</gene>
<dbReference type="RefSeq" id="XP_007755150.1">
    <property type="nucleotide sequence ID" value="XM_007756960.1"/>
</dbReference>
<dbReference type="STRING" id="1182544.W9WD54"/>
<dbReference type="Proteomes" id="UP000019473">
    <property type="component" value="Unassembled WGS sequence"/>
</dbReference>
<dbReference type="eggNOG" id="KOG0157">
    <property type="taxonomic scope" value="Eukaryota"/>
</dbReference>
<name>W9WD54_9EURO</name>
<organism evidence="9 10">
    <name type="scientific">Cladophialophora yegresii CBS 114405</name>
    <dbReference type="NCBI Taxonomy" id="1182544"/>
    <lineage>
        <taxon>Eukaryota</taxon>
        <taxon>Fungi</taxon>
        <taxon>Dikarya</taxon>
        <taxon>Ascomycota</taxon>
        <taxon>Pezizomycotina</taxon>
        <taxon>Eurotiomycetes</taxon>
        <taxon>Chaetothyriomycetidae</taxon>
        <taxon>Chaetothyriales</taxon>
        <taxon>Herpotrichiellaceae</taxon>
        <taxon>Cladophialophora</taxon>
    </lineage>
</organism>
<dbReference type="InterPro" id="IPR036396">
    <property type="entry name" value="Cyt_P450_sf"/>
</dbReference>
<keyword evidence="6" id="KW-0503">Monooxygenase</keyword>
<evidence type="ECO:0000313" key="10">
    <source>
        <dbReference type="Proteomes" id="UP000019473"/>
    </source>
</evidence>
<evidence type="ECO:0000313" key="9">
    <source>
        <dbReference type="EMBL" id="EXJ62496.1"/>
    </source>
</evidence>